<dbReference type="Gene3D" id="3.40.50.720">
    <property type="entry name" value="NAD(P)-binding Rossmann-like Domain"/>
    <property type="match status" value="1"/>
</dbReference>
<gene>
    <name evidence="4" type="ORF">OG222_33510</name>
</gene>
<dbReference type="AlphaFoldDB" id="A0AAU1M2T4"/>
<evidence type="ECO:0000259" key="3">
    <source>
        <dbReference type="SMART" id="SM00822"/>
    </source>
</evidence>
<keyword evidence="2" id="KW-0560">Oxidoreductase</keyword>
<accession>A0AAU1M2T4</accession>
<name>A0AAU1M2T4_9ACTN</name>
<dbReference type="PRINTS" id="PR00081">
    <property type="entry name" value="GDHRDH"/>
</dbReference>
<dbReference type="SMART" id="SM00822">
    <property type="entry name" value="PKS_KR"/>
    <property type="match status" value="1"/>
</dbReference>
<dbReference type="PRINTS" id="PR00080">
    <property type="entry name" value="SDRFAMILY"/>
</dbReference>
<dbReference type="SUPFAM" id="SSF51735">
    <property type="entry name" value="NAD(P)-binding Rossmann-fold domains"/>
    <property type="match status" value="1"/>
</dbReference>
<dbReference type="InterPro" id="IPR036291">
    <property type="entry name" value="NAD(P)-bd_dom_sf"/>
</dbReference>
<dbReference type="InterPro" id="IPR057326">
    <property type="entry name" value="KR_dom"/>
</dbReference>
<dbReference type="PANTHER" id="PTHR43639:SF1">
    <property type="entry name" value="SHORT-CHAIN DEHYDROGENASE_REDUCTASE FAMILY PROTEIN"/>
    <property type="match status" value="1"/>
</dbReference>
<organism evidence="4">
    <name type="scientific">Streptomyces sp. NBC_00148</name>
    <dbReference type="NCBI Taxonomy" id="2903626"/>
    <lineage>
        <taxon>Bacteria</taxon>
        <taxon>Bacillati</taxon>
        <taxon>Actinomycetota</taxon>
        <taxon>Actinomycetes</taxon>
        <taxon>Kitasatosporales</taxon>
        <taxon>Streptomycetaceae</taxon>
        <taxon>Streptomyces</taxon>
    </lineage>
</organism>
<dbReference type="InterPro" id="IPR020904">
    <property type="entry name" value="Sc_DH/Rdtase_CS"/>
</dbReference>
<comment type="similarity">
    <text evidence="1">Belongs to the short-chain dehydrogenases/reductases (SDR) family.</text>
</comment>
<dbReference type="NCBIfam" id="NF005559">
    <property type="entry name" value="PRK07231.1"/>
    <property type="match status" value="1"/>
</dbReference>
<evidence type="ECO:0000313" key="4">
    <source>
        <dbReference type="EMBL" id="WTQ77760.1"/>
    </source>
</evidence>
<sequence>MTPPGKGPGGGVAELFDLTGKVALVTGGSRGLGREMVLAFARAGADVVITSRKADSCRELAGRVEAMGRKALAHACHVGRWDEIDTLVDVAYERFGKVDILVNNAGMSPLAPSSEETTEELFDKVVGVNFKGPFRLGALIGRRMADGDGGSIINVSSSGAFMPQPRFGPYAGAKAALNALTQVLALEYGPKVRVNTLSAGPFLTDIATSWPEEARQRTRSAVGHPGRPEEIVTSALYLASPASSYTTGALIRVDGGLF</sequence>
<evidence type="ECO:0000256" key="2">
    <source>
        <dbReference type="ARBA" id="ARBA00023002"/>
    </source>
</evidence>
<dbReference type="GO" id="GO:0016491">
    <property type="term" value="F:oxidoreductase activity"/>
    <property type="evidence" value="ECO:0007669"/>
    <property type="project" value="UniProtKB-KW"/>
</dbReference>
<dbReference type="PANTHER" id="PTHR43639">
    <property type="entry name" value="OXIDOREDUCTASE, SHORT-CHAIN DEHYDROGENASE/REDUCTASE FAMILY (AFU_ORTHOLOGUE AFUA_5G02870)"/>
    <property type="match status" value="1"/>
</dbReference>
<evidence type="ECO:0000256" key="1">
    <source>
        <dbReference type="ARBA" id="ARBA00006484"/>
    </source>
</evidence>
<dbReference type="Pfam" id="PF13561">
    <property type="entry name" value="adh_short_C2"/>
    <property type="match status" value="1"/>
</dbReference>
<dbReference type="FunFam" id="3.40.50.720:FF:000084">
    <property type="entry name" value="Short-chain dehydrogenase reductase"/>
    <property type="match status" value="1"/>
</dbReference>
<reference evidence="4" key="1">
    <citation type="submission" date="2022-10" db="EMBL/GenBank/DDBJ databases">
        <title>The complete genomes of actinobacterial strains from the NBC collection.</title>
        <authorList>
            <person name="Joergensen T.S."/>
            <person name="Alvarez Arevalo M."/>
            <person name="Sterndorff E.B."/>
            <person name="Faurdal D."/>
            <person name="Vuksanovic O."/>
            <person name="Mourched A.-S."/>
            <person name="Charusanti P."/>
            <person name="Shaw S."/>
            <person name="Blin K."/>
            <person name="Weber T."/>
        </authorList>
    </citation>
    <scope>NUCLEOTIDE SEQUENCE</scope>
    <source>
        <strain evidence="4">NBC_00148</strain>
    </source>
</reference>
<feature type="domain" description="Ketoreductase" evidence="3">
    <location>
        <begin position="21"/>
        <end position="206"/>
    </location>
</feature>
<dbReference type="PROSITE" id="PS00061">
    <property type="entry name" value="ADH_SHORT"/>
    <property type="match status" value="1"/>
</dbReference>
<proteinExistence type="inferred from homology"/>
<dbReference type="CDD" id="cd05233">
    <property type="entry name" value="SDR_c"/>
    <property type="match status" value="1"/>
</dbReference>
<protein>
    <submittedName>
        <fullName evidence="4">SDR family oxidoreductase</fullName>
    </submittedName>
</protein>
<dbReference type="EMBL" id="CP108169">
    <property type="protein sequence ID" value="WTQ77760.1"/>
    <property type="molecule type" value="Genomic_DNA"/>
</dbReference>
<dbReference type="InterPro" id="IPR002347">
    <property type="entry name" value="SDR_fam"/>
</dbReference>